<sequence>MLPAVFSGYHREGSVSVPHEEVSLVLLIRYLTCVIILCNSVTYLRLDGSVEPEKRYEIVKAFNSDPTIDVLLLTTHARFVVPVYTGIPSLSRYGTLSGTE</sequence>
<dbReference type="GO" id="GO:0003677">
    <property type="term" value="F:DNA binding"/>
    <property type="evidence" value="ECO:0007669"/>
    <property type="project" value="InterPro"/>
</dbReference>
<proteinExistence type="predicted"/>
<dbReference type="Proteomes" id="UP000287651">
    <property type="component" value="Unassembled WGS sequence"/>
</dbReference>
<dbReference type="Gene3D" id="3.40.50.300">
    <property type="entry name" value="P-loop containing nucleotide triphosphate hydrolases"/>
    <property type="match status" value="1"/>
</dbReference>
<dbReference type="EMBL" id="AMZH03002818">
    <property type="protein sequence ID" value="RRT74288.1"/>
    <property type="molecule type" value="Genomic_DNA"/>
</dbReference>
<evidence type="ECO:0000313" key="2">
    <source>
        <dbReference type="Proteomes" id="UP000287651"/>
    </source>
</evidence>
<dbReference type="InterPro" id="IPR027417">
    <property type="entry name" value="P-loop_NTPase"/>
</dbReference>
<dbReference type="GO" id="GO:0017025">
    <property type="term" value="F:TBP-class protein binding"/>
    <property type="evidence" value="ECO:0007669"/>
    <property type="project" value="InterPro"/>
</dbReference>
<dbReference type="PANTHER" id="PTHR36498:SF1">
    <property type="entry name" value="TATA-BINDING PROTEIN-ASSOCIATED FACTOR 172"/>
    <property type="match status" value="1"/>
</dbReference>
<dbReference type="AlphaFoldDB" id="A0A427ADG3"/>
<comment type="caution">
    <text evidence="1">The sequence shown here is derived from an EMBL/GenBank/DDBJ whole genome shotgun (WGS) entry which is preliminary data.</text>
</comment>
<reference evidence="1 2" key="1">
    <citation type="journal article" date="2014" name="Agronomy (Basel)">
        <title>A Draft Genome Sequence for Ensete ventricosum, the Drought-Tolerant Tree Against Hunger.</title>
        <authorList>
            <person name="Harrison J."/>
            <person name="Moore K.A."/>
            <person name="Paszkiewicz K."/>
            <person name="Jones T."/>
            <person name="Grant M."/>
            <person name="Ambacheew D."/>
            <person name="Muzemil S."/>
            <person name="Studholme D.J."/>
        </authorList>
    </citation>
    <scope>NUCLEOTIDE SEQUENCE [LARGE SCALE GENOMIC DNA]</scope>
</reference>
<name>A0A427ADG3_ENSVE</name>
<protein>
    <submittedName>
        <fullName evidence="1">Uncharacterized protein</fullName>
    </submittedName>
</protein>
<gene>
    <name evidence="1" type="ORF">B296_00021133</name>
</gene>
<accession>A0A427ADG3</accession>
<dbReference type="GO" id="GO:0016887">
    <property type="term" value="F:ATP hydrolysis activity"/>
    <property type="evidence" value="ECO:0007669"/>
    <property type="project" value="InterPro"/>
</dbReference>
<dbReference type="SUPFAM" id="SSF52540">
    <property type="entry name" value="P-loop containing nucleoside triphosphate hydrolases"/>
    <property type="match status" value="1"/>
</dbReference>
<feature type="non-terminal residue" evidence="1">
    <location>
        <position position="100"/>
    </location>
</feature>
<evidence type="ECO:0000313" key="1">
    <source>
        <dbReference type="EMBL" id="RRT74288.1"/>
    </source>
</evidence>
<dbReference type="PANTHER" id="PTHR36498">
    <property type="entry name" value="TATA-BINDING PROTEIN-ASSOCIATED FACTOR 172"/>
    <property type="match status" value="1"/>
</dbReference>
<organism evidence="1 2">
    <name type="scientific">Ensete ventricosum</name>
    <name type="common">Abyssinian banana</name>
    <name type="synonym">Musa ensete</name>
    <dbReference type="NCBI Taxonomy" id="4639"/>
    <lineage>
        <taxon>Eukaryota</taxon>
        <taxon>Viridiplantae</taxon>
        <taxon>Streptophyta</taxon>
        <taxon>Embryophyta</taxon>
        <taxon>Tracheophyta</taxon>
        <taxon>Spermatophyta</taxon>
        <taxon>Magnoliopsida</taxon>
        <taxon>Liliopsida</taxon>
        <taxon>Zingiberales</taxon>
        <taxon>Musaceae</taxon>
        <taxon>Ensete</taxon>
    </lineage>
</organism>
<dbReference type="InterPro" id="IPR044972">
    <property type="entry name" value="Mot1"/>
</dbReference>